<keyword evidence="5" id="KW-1185">Reference proteome</keyword>
<dbReference type="InterPro" id="IPR041578">
    <property type="entry name" value="PIN_8"/>
</dbReference>
<accession>A0ABP6PN09</accession>
<protein>
    <recommendedName>
        <fullName evidence="3">PIN like domain-containing protein</fullName>
    </recommendedName>
</protein>
<dbReference type="EMBL" id="BAAAVV010000014">
    <property type="protein sequence ID" value="GAA3181299.1"/>
    <property type="molecule type" value="Genomic_DNA"/>
</dbReference>
<evidence type="ECO:0000259" key="3">
    <source>
        <dbReference type="Pfam" id="PF18476"/>
    </source>
</evidence>
<evidence type="ECO:0000256" key="1">
    <source>
        <dbReference type="SAM" id="Coils"/>
    </source>
</evidence>
<sequence length="463" mass="50765">MTQLRTSPGLCGGLRRRARGGAASAEQDANTRIEQMSAAIAVNVLTNRHARPRDVRYTLTVHESEKPGRSLGGLFDDLGAWRPPPADGKSEALAQGLVALDANVLLNLYRFGAVARGDLIGVLQRIGERLFVPHQAALEFARNRLKVALDTREELNTGASQAKKRLKELSDNLLGLMRRTGVPTEQFEAVLSGLASASEQVEKMLTEALADRTWADNPSSSSDPVLPLVEALLNGKVGPCYPAELEAGLRKQAIERGRKLVPPGWADFENKADASGDFLLWRQVMDEAKRRGLAVLLVSEERKEDWLYKVKNITVGALPAMMREMREEAGVDFYLTDVSGLLHLAPRVLSAPVSEEAVREAQVERLSDDLVEGMESYEVPTAGSPESMYVVLSEFAGVNDRAGRGVTRDEARQIAKKAGMDPRGTAGYYSMDPPLLITGEDGNRWITDTGRERLRRLSRLIAE</sequence>
<dbReference type="Pfam" id="PF18476">
    <property type="entry name" value="PIN_8"/>
    <property type="match status" value="1"/>
</dbReference>
<name>A0ABP6PN09_9ACTN</name>
<gene>
    <name evidence="4" type="ORF">GCM10010531_39370</name>
</gene>
<feature type="domain" description="PIN like" evidence="3">
    <location>
        <begin position="97"/>
        <end position="316"/>
    </location>
</feature>
<comment type="caution">
    <text evidence="4">The sequence shown here is derived from an EMBL/GenBank/DDBJ whole genome shotgun (WGS) entry which is preliminary data.</text>
</comment>
<feature type="coiled-coil region" evidence="1">
    <location>
        <begin position="152"/>
        <end position="179"/>
    </location>
</feature>
<organism evidence="4 5">
    <name type="scientific">Blastococcus jejuensis</name>
    <dbReference type="NCBI Taxonomy" id="351224"/>
    <lineage>
        <taxon>Bacteria</taxon>
        <taxon>Bacillati</taxon>
        <taxon>Actinomycetota</taxon>
        <taxon>Actinomycetes</taxon>
        <taxon>Geodermatophilales</taxon>
        <taxon>Geodermatophilaceae</taxon>
        <taxon>Blastococcus</taxon>
    </lineage>
</organism>
<evidence type="ECO:0000313" key="4">
    <source>
        <dbReference type="EMBL" id="GAA3181299.1"/>
    </source>
</evidence>
<dbReference type="Proteomes" id="UP001499924">
    <property type="component" value="Unassembled WGS sequence"/>
</dbReference>
<keyword evidence="1" id="KW-0175">Coiled coil</keyword>
<feature type="region of interest" description="Disordered" evidence="2">
    <location>
        <begin position="1"/>
        <end position="26"/>
    </location>
</feature>
<evidence type="ECO:0000313" key="5">
    <source>
        <dbReference type="Proteomes" id="UP001499924"/>
    </source>
</evidence>
<reference evidence="5" key="1">
    <citation type="journal article" date="2019" name="Int. J. Syst. Evol. Microbiol.">
        <title>The Global Catalogue of Microorganisms (GCM) 10K type strain sequencing project: providing services to taxonomists for standard genome sequencing and annotation.</title>
        <authorList>
            <consortium name="The Broad Institute Genomics Platform"/>
            <consortium name="The Broad Institute Genome Sequencing Center for Infectious Disease"/>
            <person name="Wu L."/>
            <person name="Ma J."/>
        </authorList>
    </citation>
    <scope>NUCLEOTIDE SEQUENCE [LARGE SCALE GENOMIC DNA]</scope>
    <source>
        <strain evidence="5">JCM 15614</strain>
    </source>
</reference>
<proteinExistence type="predicted"/>
<evidence type="ECO:0000256" key="2">
    <source>
        <dbReference type="SAM" id="MobiDB-lite"/>
    </source>
</evidence>